<dbReference type="PROSITE" id="PS50801">
    <property type="entry name" value="STAS"/>
    <property type="match status" value="1"/>
</dbReference>
<dbReference type="Gene3D" id="3.30.750.24">
    <property type="entry name" value="STAS domain"/>
    <property type="match status" value="1"/>
</dbReference>
<evidence type="ECO:0000313" key="2">
    <source>
        <dbReference type="EMBL" id="MCY1144161.1"/>
    </source>
</evidence>
<dbReference type="EMBL" id="JAPNTZ010000018">
    <property type="protein sequence ID" value="MCY1144161.1"/>
    <property type="molecule type" value="Genomic_DNA"/>
</dbReference>
<comment type="caution">
    <text evidence="2">The sequence shown here is derived from an EMBL/GenBank/DDBJ whole genome shotgun (WGS) entry which is preliminary data.</text>
</comment>
<dbReference type="InterPro" id="IPR036513">
    <property type="entry name" value="STAS_dom_sf"/>
</dbReference>
<sequence>MPVPLRWTIKAGNGCAIVRVWGALDVAAAARLRTSILKYLCEDPAALLFDLSAMTVRDQLSLNVFPALISQANRWPSIPLLLCKPQPSVARALKSGRYGRVPVYPSIVAGQAVARLGAEASPTLTELLLPIDGAARHARSLAIEACLRWGVLHLAIPACLVTDELVNGAVDNAGTIMTLRITRRPQFLLVAVLHGSPVRPVLPRFPLSDTEDHKRSLVEKFATHWGSLPSRDGRAVWATLKIARL</sequence>
<name>A0ABT4BCB9_9ACTN</name>
<evidence type="ECO:0000313" key="3">
    <source>
        <dbReference type="Proteomes" id="UP001151002"/>
    </source>
</evidence>
<protein>
    <submittedName>
        <fullName evidence="2">STAS domain-containing protein</fullName>
    </submittedName>
</protein>
<accession>A0ABT4BCB9</accession>
<proteinExistence type="predicted"/>
<gene>
    <name evidence="2" type="ORF">OWR29_39730</name>
</gene>
<dbReference type="SUPFAM" id="SSF52091">
    <property type="entry name" value="SpoIIaa-like"/>
    <property type="match status" value="1"/>
</dbReference>
<keyword evidence="3" id="KW-1185">Reference proteome</keyword>
<feature type="domain" description="STAS" evidence="1">
    <location>
        <begin position="5"/>
        <end position="94"/>
    </location>
</feature>
<dbReference type="Proteomes" id="UP001151002">
    <property type="component" value="Unassembled WGS sequence"/>
</dbReference>
<dbReference type="Pfam" id="PF01740">
    <property type="entry name" value="STAS"/>
    <property type="match status" value="1"/>
</dbReference>
<evidence type="ECO:0000259" key="1">
    <source>
        <dbReference type="PROSITE" id="PS50801"/>
    </source>
</evidence>
<organism evidence="2 3">
    <name type="scientific">Paractinoplanes pyxinae</name>
    <dbReference type="NCBI Taxonomy" id="2997416"/>
    <lineage>
        <taxon>Bacteria</taxon>
        <taxon>Bacillati</taxon>
        <taxon>Actinomycetota</taxon>
        <taxon>Actinomycetes</taxon>
        <taxon>Micromonosporales</taxon>
        <taxon>Micromonosporaceae</taxon>
        <taxon>Paractinoplanes</taxon>
    </lineage>
</organism>
<dbReference type="InterPro" id="IPR002645">
    <property type="entry name" value="STAS_dom"/>
</dbReference>
<reference evidence="2" key="1">
    <citation type="submission" date="2022-11" db="EMBL/GenBank/DDBJ databases">
        <authorList>
            <person name="Somphong A."/>
            <person name="Phongsopitanun W."/>
        </authorList>
    </citation>
    <scope>NUCLEOTIDE SEQUENCE</scope>
    <source>
        <strain evidence="2">Pm04-4</strain>
    </source>
</reference>
<dbReference type="RefSeq" id="WP_267568713.1">
    <property type="nucleotide sequence ID" value="NZ_JAPNTZ010000018.1"/>
</dbReference>